<protein>
    <recommendedName>
        <fullName evidence="3">Disease resistance R13L4/SHOC-2-like LRR domain-containing protein</fullName>
    </recommendedName>
</protein>
<dbReference type="PROSITE" id="PS51450">
    <property type="entry name" value="LRR"/>
    <property type="match status" value="2"/>
</dbReference>
<evidence type="ECO:0000256" key="1">
    <source>
        <dbReference type="ARBA" id="ARBA00022614"/>
    </source>
</evidence>
<dbReference type="Proteomes" id="UP000664034">
    <property type="component" value="Unassembled WGS sequence"/>
</dbReference>
<dbReference type="AlphaFoldDB" id="A0A939GG42"/>
<accession>A0A939GG42</accession>
<evidence type="ECO:0000313" key="4">
    <source>
        <dbReference type="EMBL" id="MBO0936860.1"/>
    </source>
</evidence>
<keyword evidence="2" id="KW-0677">Repeat</keyword>
<dbReference type="InterPro" id="IPR003591">
    <property type="entry name" value="Leu-rich_rpt_typical-subtyp"/>
</dbReference>
<dbReference type="InterPro" id="IPR050715">
    <property type="entry name" value="LRR-SigEffector_domain"/>
</dbReference>
<evidence type="ECO:0000313" key="5">
    <source>
        <dbReference type="Proteomes" id="UP000664034"/>
    </source>
</evidence>
<evidence type="ECO:0000256" key="2">
    <source>
        <dbReference type="ARBA" id="ARBA00022737"/>
    </source>
</evidence>
<comment type="caution">
    <text evidence="4">The sequence shown here is derived from an EMBL/GenBank/DDBJ whole genome shotgun (WGS) entry which is preliminary data.</text>
</comment>
<dbReference type="Pfam" id="PF23598">
    <property type="entry name" value="LRR_14"/>
    <property type="match status" value="1"/>
</dbReference>
<gene>
    <name evidence="4" type="ORF">J2I47_09920</name>
</gene>
<dbReference type="PANTHER" id="PTHR45752:SF196">
    <property type="entry name" value="GH17740P"/>
    <property type="match status" value="1"/>
</dbReference>
<dbReference type="Gene3D" id="3.80.10.10">
    <property type="entry name" value="Ribonuclease Inhibitor"/>
    <property type="match status" value="4"/>
</dbReference>
<dbReference type="FunFam" id="3.80.10.10:FF:001164">
    <property type="entry name" value="GH01279p"/>
    <property type="match status" value="1"/>
</dbReference>
<feature type="domain" description="Disease resistance R13L4/SHOC-2-like LRR" evidence="3">
    <location>
        <begin position="502"/>
        <end position="568"/>
    </location>
</feature>
<dbReference type="EMBL" id="JAFMYV010000004">
    <property type="protein sequence ID" value="MBO0936860.1"/>
    <property type="molecule type" value="Genomic_DNA"/>
</dbReference>
<dbReference type="Pfam" id="PF00560">
    <property type="entry name" value="LRR_1"/>
    <property type="match status" value="1"/>
</dbReference>
<organism evidence="4 5">
    <name type="scientific">Fibrella rubiginis</name>
    <dbReference type="NCBI Taxonomy" id="2817060"/>
    <lineage>
        <taxon>Bacteria</taxon>
        <taxon>Pseudomonadati</taxon>
        <taxon>Bacteroidota</taxon>
        <taxon>Cytophagia</taxon>
        <taxon>Cytophagales</taxon>
        <taxon>Spirosomataceae</taxon>
        <taxon>Fibrella</taxon>
    </lineage>
</organism>
<dbReference type="RefSeq" id="WP_207364418.1">
    <property type="nucleotide sequence ID" value="NZ_JAFMYV010000004.1"/>
</dbReference>
<dbReference type="SUPFAM" id="SSF52047">
    <property type="entry name" value="RNI-like"/>
    <property type="match status" value="1"/>
</dbReference>
<evidence type="ECO:0000259" key="3">
    <source>
        <dbReference type="Pfam" id="PF23598"/>
    </source>
</evidence>
<dbReference type="InterPro" id="IPR055414">
    <property type="entry name" value="LRR_R13L4/SHOC2-like"/>
</dbReference>
<dbReference type="SMART" id="SM00369">
    <property type="entry name" value="LRR_TYP"/>
    <property type="match status" value="10"/>
</dbReference>
<proteinExistence type="predicted"/>
<reference evidence="4" key="1">
    <citation type="submission" date="2021-03" db="EMBL/GenBank/DDBJ databases">
        <title>Fibrella sp. HMF5335 genome sequencing and assembly.</title>
        <authorList>
            <person name="Kang H."/>
            <person name="Kim H."/>
            <person name="Bae S."/>
            <person name="Joh K."/>
        </authorList>
    </citation>
    <scope>NUCLEOTIDE SEQUENCE</scope>
    <source>
        <strain evidence="4">HMF5335</strain>
    </source>
</reference>
<name>A0A939GG42_9BACT</name>
<keyword evidence="1" id="KW-0433">Leucine-rich repeat</keyword>
<sequence length="798" mass="87502">MPRLFILLFCLLSLYGVSQRRAVVRDNQPQLVHFFPQLGPAGSINYFRAGDDEFFKQYTSWADLAERSYTTKHPIFLQLVLDTAGQLPTDWAVLRRVQHVHSLNLSLPNRFSPAALDSLLHALANWPELVHINIGSDRNSQAKNRPTPGRTATRSEVKLSTVRSATFFGTGDELAECINLLVHCPSLRQLTINGMVNAQKPLPLPAQLAQLTQLQTLHLSNGSGVSNLDSAFAGLSQLTSLYMTNTGDGPILTKALNRLPNLRKLELRFGITDAALGGLALGNLRQLDTLDLHFIIGTRFPIDSVLAGVSSLKAVILENGLLSTLDWMADNPSLRALELTGCRFPPSRRSLAALTQLETISVDQSDSLGVFPEQFTTLPNLRELSIPDAQLTTLPASIGAMTSLTALNLYHNKLRTLPAELGRLKALKRLNLGNNQLAALPDALLHLPSLESLALYDNQLNSLPAGIGQLLRLRHLFLSNNQLSILPDELGQCRKLLSLVVDNNPLSTLPETIGKLDSLQTLTLTDTRLRALPASVGQLTNLRTLTVSGGRLTSLPNELGNCQKLDRLVLKDSSLTVLPASLASLKKLTVLSLTLPQLRVLPDDITHLANLSELTIQMPQLLVLPNELGKLTNLRELTVRSRKLLGLPNSLGRLNRLTKLHIDGEMAPEASQPFGAMELLPDSIGFCTGLTDIRIENQQAFDGTDAIRKTARLPKLNRLSMVRCGIDQLADIDWETVLFSSLYLEENNLRTVPDALLAAPNLQSVNLVGNTRLPTGLSQIFLNKETLRKALSEASRQR</sequence>
<keyword evidence="5" id="KW-1185">Reference proteome</keyword>
<dbReference type="SMART" id="SM00364">
    <property type="entry name" value="LRR_BAC"/>
    <property type="match status" value="7"/>
</dbReference>
<dbReference type="GO" id="GO:0009274">
    <property type="term" value="C:peptidoglycan-based cell wall"/>
    <property type="evidence" value="ECO:0007669"/>
    <property type="project" value="UniProtKB-ARBA"/>
</dbReference>
<dbReference type="InterPro" id="IPR032675">
    <property type="entry name" value="LRR_dom_sf"/>
</dbReference>
<dbReference type="InterPro" id="IPR001611">
    <property type="entry name" value="Leu-rich_rpt"/>
</dbReference>
<dbReference type="Pfam" id="PF13855">
    <property type="entry name" value="LRR_8"/>
    <property type="match status" value="1"/>
</dbReference>
<dbReference type="PANTHER" id="PTHR45752">
    <property type="entry name" value="LEUCINE-RICH REPEAT-CONTAINING"/>
    <property type="match status" value="1"/>
</dbReference>
<dbReference type="SUPFAM" id="SSF52058">
    <property type="entry name" value="L domain-like"/>
    <property type="match status" value="2"/>
</dbReference>